<name>A0A8U0QJN5_SALNM</name>
<dbReference type="KEGG" id="snh:120044157"/>
<reference evidence="8" key="1">
    <citation type="submission" date="2025-08" db="UniProtKB">
        <authorList>
            <consortium name="RefSeq"/>
        </authorList>
    </citation>
    <scope>IDENTIFICATION</scope>
    <source>
        <tissue evidence="8">White muscle</tissue>
    </source>
</reference>
<protein>
    <recommendedName>
        <fullName evidence="4 5">Exocyst complex component 7</fullName>
    </recommendedName>
    <alternativeName>
        <fullName evidence="5">Exocyst complex component Exo70</fullName>
    </alternativeName>
</protein>
<evidence type="ECO:0000256" key="2">
    <source>
        <dbReference type="ARBA" id="ARBA00022448"/>
    </source>
</evidence>
<dbReference type="PANTHER" id="PTHR12542:SF41">
    <property type="entry name" value="EXOCYST COMPLEX COMPONENT 7"/>
    <property type="match status" value="1"/>
</dbReference>
<keyword evidence="5" id="KW-0653">Protein transport</keyword>
<sequence length="443" mass="50095">MDSLGKLKANSLFTKMLGLKSFDSTSHTFPSCKPKPPASTSYILPYFRPKPSSAFDIKAHYAMVRSNQLDCSMKGLKDHKSRNLLCPVLQSKRVDSAVKKNKKTGRDSILDNETYMACITAFLSLAKSEYTMVSKVFPLNCSNTFETLIQVALNQLIQNGENIVSSVRRACSRHDYTALVTMLPVLGRLLEEDKEFNTLLKCTTSGTLAKLSKLVTSMKTLAARALKDFSAHVKSNPDRESMSKDGTVHEFNSNTILFLQQLLSFADVVRSILYPHDVDSDTVTMEVSSSVQVDVQHDTGKVLEHLQYNLQSKAKVYEDHALGAIFLLNNYNYILKSMKNWLKVTECLTEKNLPTFKPGDKLKEKDCQVIKDKFKSFNEGLEELYKAQKAWAIPDREQRQAICQAQREMVSKAYTAFLLRGVMAYHIAYYWRLLLNSESTPIP</sequence>
<organism evidence="7 8">
    <name type="scientific">Salvelinus namaycush</name>
    <name type="common">Lake trout</name>
    <name type="synonym">Salmo namaycush</name>
    <dbReference type="NCBI Taxonomy" id="8040"/>
    <lineage>
        <taxon>Eukaryota</taxon>
        <taxon>Metazoa</taxon>
        <taxon>Chordata</taxon>
        <taxon>Craniata</taxon>
        <taxon>Vertebrata</taxon>
        <taxon>Euteleostomi</taxon>
        <taxon>Actinopterygii</taxon>
        <taxon>Neopterygii</taxon>
        <taxon>Teleostei</taxon>
        <taxon>Protacanthopterygii</taxon>
        <taxon>Salmoniformes</taxon>
        <taxon>Salmonidae</taxon>
        <taxon>Salmoninae</taxon>
        <taxon>Salvelinus</taxon>
    </lineage>
</organism>
<feature type="domain" description="Exocyst complex subunit Exo70 C-terminal" evidence="6">
    <location>
        <begin position="116"/>
        <end position="339"/>
    </location>
</feature>
<dbReference type="GO" id="GO:0015031">
    <property type="term" value="P:protein transport"/>
    <property type="evidence" value="ECO:0007669"/>
    <property type="project" value="UniProtKB-KW"/>
</dbReference>
<gene>
    <name evidence="8" type="primary">LOC120044157</name>
</gene>
<dbReference type="InterPro" id="IPR016159">
    <property type="entry name" value="Cullin_repeat-like_dom_sf"/>
</dbReference>
<dbReference type="SUPFAM" id="SSF74788">
    <property type="entry name" value="Cullin repeat-like"/>
    <property type="match status" value="1"/>
</dbReference>
<dbReference type="InterPro" id="IPR046364">
    <property type="entry name" value="Exo70_C"/>
</dbReference>
<comment type="function">
    <text evidence="5">Component of the exocyst complex involved in the docking of exocytic vesicles with fusion sites on the plasma membrane.</text>
</comment>
<keyword evidence="2 5" id="KW-0813">Transport</keyword>
<evidence type="ECO:0000256" key="3">
    <source>
        <dbReference type="ARBA" id="ARBA00022483"/>
    </source>
</evidence>
<dbReference type="Gene3D" id="1.20.1280.170">
    <property type="entry name" value="Exocyst complex component Exo70"/>
    <property type="match status" value="2"/>
</dbReference>
<evidence type="ECO:0000259" key="6">
    <source>
        <dbReference type="Pfam" id="PF03081"/>
    </source>
</evidence>
<evidence type="ECO:0000313" key="8">
    <source>
        <dbReference type="RefSeq" id="XP_038844667.1"/>
    </source>
</evidence>
<dbReference type="PANTHER" id="PTHR12542">
    <property type="entry name" value="EXOCYST COMPLEX PROTEIN EXO70"/>
    <property type="match status" value="1"/>
</dbReference>
<proteinExistence type="inferred from homology"/>
<dbReference type="GO" id="GO:0000145">
    <property type="term" value="C:exocyst"/>
    <property type="evidence" value="ECO:0007669"/>
    <property type="project" value="InterPro"/>
</dbReference>
<comment type="similarity">
    <text evidence="1 5">Belongs to the EXO70 family.</text>
</comment>
<dbReference type="Pfam" id="PF03081">
    <property type="entry name" value="Exo70_C"/>
    <property type="match status" value="1"/>
</dbReference>
<evidence type="ECO:0000256" key="4">
    <source>
        <dbReference type="ARBA" id="ARBA00026169"/>
    </source>
</evidence>
<keyword evidence="3 5" id="KW-0268">Exocytosis</keyword>
<accession>A0A8U0QJN5</accession>
<dbReference type="GO" id="GO:0005546">
    <property type="term" value="F:phosphatidylinositol-4,5-bisphosphate binding"/>
    <property type="evidence" value="ECO:0007669"/>
    <property type="project" value="InterPro"/>
</dbReference>
<evidence type="ECO:0000313" key="7">
    <source>
        <dbReference type="Proteomes" id="UP000808372"/>
    </source>
</evidence>
<dbReference type="GO" id="GO:0006887">
    <property type="term" value="P:exocytosis"/>
    <property type="evidence" value="ECO:0007669"/>
    <property type="project" value="UniProtKB-KW"/>
</dbReference>
<evidence type="ECO:0000256" key="1">
    <source>
        <dbReference type="ARBA" id="ARBA00006756"/>
    </source>
</evidence>
<dbReference type="RefSeq" id="XP_038844667.1">
    <property type="nucleotide sequence ID" value="XM_038988739.1"/>
</dbReference>
<dbReference type="GeneID" id="120044157"/>
<evidence type="ECO:0000256" key="5">
    <source>
        <dbReference type="RuleBase" id="RU365026"/>
    </source>
</evidence>
<dbReference type="Proteomes" id="UP000808372">
    <property type="component" value="Chromosome 3"/>
</dbReference>
<keyword evidence="7" id="KW-1185">Reference proteome</keyword>
<dbReference type="AlphaFoldDB" id="A0A8U0QJN5"/>
<dbReference type="InterPro" id="IPR004140">
    <property type="entry name" value="Exo70"/>
</dbReference>